<accession>A0A3A1UNC1</accession>
<keyword evidence="1" id="KW-0547">Nucleotide-binding</keyword>
<dbReference type="Gene3D" id="3.40.50.300">
    <property type="entry name" value="P-loop containing nucleotide triphosphate hydrolases"/>
    <property type="match status" value="1"/>
</dbReference>
<proteinExistence type="predicted"/>
<dbReference type="Proteomes" id="UP000266482">
    <property type="component" value="Unassembled WGS sequence"/>
</dbReference>
<sequence>MRLRDKLLSSERGQFVGRSAELEMIRAHSAGDSRRQWLHFYGPGGIGKSTLLRQADTGAVKLHRYELDGGSGVRQKEEMLAQLSEQLRHAGESVHESDGWPEMVEIINRRAARDGCGIFLLIDTFENLRSVEDWLIGLLEQLEADIRIVSAGRHPLSGGWLRSGWTSFAREVPLAALPPSEVERYASRRGITESASLSRLVQFSGGIPLAMALAAEVMLRTGDPGQFDRTEHGRLIEVLMVELLRDLPPSVQSLIEAASVYWRFNEERLIAALNTEILTDAFRDLVQLPFVIRSENEWMLHDTVRAWALEDLIQRKPNTYEQMRRRALAQLLEEERLRPHLQKKLYIDKMNLHEHPFVRSTFFSGHLNLVELRECQQSDLPTIERLYLHYLRHSLPTGAAENHMAWLLRPVWEEAPSSFVTFWQDDEMIAFYAMVPLQERILELFRQEPLLKPFVQNWKPVPNAYFLSFMGMVPEIEIKTRSYFLNMIIHHFGAADWLLDFTCLQEWFPVFEYCGFERAEWAEARTPLGTEYRAFALDLTQEDFLAKLDRLLTQAPNALDPEPPAPAASPDLPALKGLLRQWHSLPHSPAAAEQFARLFPHRKPAAGQEAGQLARQELSSAMERMQKGNRREMLWGKMLKYAYTGESLPHERVAERLNLSMATYYRYLNKALTRLYQLLSERQ</sequence>
<evidence type="ECO:0000313" key="2">
    <source>
        <dbReference type="Proteomes" id="UP000266482"/>
    </source>
</evidence>
<dbReference type="AlphaFoldDB" id="A0A3A1UNC1"/>
<dbReference type="OrthoDB" id="182489at2"/>
<dbReference type="InterPro" id="IPR027417">
    <property type="entry name" value="P-loop_NTPase"/>
</dbReference>
<keyword evidence="2" id="KW-1185">Reference proteome</keyword>
<name>A0A3A1UNC1_9BACL</name>
<dbReference type="RefSeq" id="WP_119602941.1">
    <property type="nucleotide sequence ID" value="NZ_QXQA01000024.1"/>
</dbReference>
<reference evidence="1 2" key="1">
    <citation type="submission" date="2018-09" db="EMBL/GenBank/DDBJ databases">
        <title>Paenibacillus aracenensis nov. sp. isolated from a cave in southern Spain.</title>
        <authorList>
            <person name="Jurado V."/>
            <person name="Gutierrez-Patricio S."/>
            <person name="Gonzalez-Pimentel J.L."/>
            <person name="Miller A.Z."/>
            <person name="Laiz L."/>
            <person name="Saiz-Jimenez C."/>
        </authorList>
    </citation>
    <scope>NUCLEOTIDE SEQUENCE [LARGE SCALE GENOMIC DNA]</scope>
    <source>
        <strain evidence="1 2">DSM 22867</strain>
    </source>
</reference>
<organism evidence="1 2">
    <name type="scientific">Paenibacillus nanensis</name>
    <dbReference type="NCBI Taxonomy" id="393251"/>
    <lineage>
        <taxon>Bacteria</taxon>
        <taxon>Bacillati</taxon>
        <taxon>Bacillota</taxon>
        <taxon>Bacilli</taxon>
        <taxon>Bacillales</taxon>
        <taxon>Paenibacillaceae</taxon>
        <taxon>Paenibacillus</taxon>
    </lineage>
</organism>
<evidence type="ECO:0000313" key="1">
    <source>
        <dbReference type="EMBL" id="RIX47265.1"/>
    </source>
</evidence>
<dbReference type="EMBL" id="QXQA01000024">
    <property type="protein sequence ID" value="RIX47265.1"/>
    <property type="molecule type" value="Genomic_DNA"/>
</dbReference>
<comment type="caution">
    <text evidence="1">The sequence shown here is derived from an EMBL/GenBank/DDBJ whole genome shotgun (WGS) entry which is preliminary data.</text>
</comment>
<dbReference type="GO" id="GO:0005524">
    <property type="term" value="F:ATP binding"/>
    <property type="evidence" value="ECO:0007669"/>
    <property type="project" value="UniProtKB-KW"/>
</dbReference>
<keyword evidence="1" id="KW-0067">ATP-binding</keyword>
<protein>
    <submittedName>
        <fullName evidence="1">ATP-binding protein</fullName>
    </submittedName>
</protein>
<gene>
    <name evidence="1" type="ORF">D3P08_25485</name>
</gene>
<dbReference type="SUPFAM" id="SSF52540">
    <property type="entry name" value="P-loop containing nucleoside triphosphate hydrolases"/>
    <property type="match status" value="1"/>
</dbReference>